<evidence type="ECO:0000313" key="2">
    <source>
        <dbReference type="Proteomes" id="UP000054092"/>
    </source>
</evidence>
<dbReference type="Proteomes" id="UP000054092">
    <property type="component" value="Unassembled WGS sequence"/>
</dbReference>
<dbReference type="AlphaFoldDB" id="A0A101HRH9"/>
<evidence type="ECO:0008006" key="3">
    <source>
        <dbReference type="Google" id="ProtNLM"/>
    </source>
</evidence>
<protein>
    <recommendedName>
        <fullName evidence="3">Glycosyl hydrolase-like 10 domain-containing protein</fullName>
    </recommendedName>
</protein>
<gene>
    <name evidence="1" type="ORF">XD94_0360</name>
</gene>
<sequence length="403" mass="45401">MSEAGKINILSQLFFNEELSRDNSGSLTEKLSKAKKAGLEKLIIWSVRPEYLSPLVSICRDVGVSPHLWYPMLADTPVDFDTDAFKIVRTIESGRSEILESQKAGGEEFEFLCPNKISQEEAFLSRFEEILGLADFDGVFLDRIRFPSPANGIGEMLTCFCDTCKERSSATGSAFEEAIHGFMKKLGSKRGMDEVLETLKEFYRITGEFLEFRKSSVLQLLTQYSDRAKNVGLEVGVDLFSPSLRNIVSQDYERISRHVDWMKPMIYCKTMGPAGLPMELLSLAQILVDHALRLSEREALEIIGELTGLLLPESFEEIRMSGIDQKNYVLELNKIDQMNLNPVTRIFPGFEAVNIPPVCSVGLDEVGNYVEATLRKGHDGFVLSWDIRHISDKILEYVGDLVE</sequence>
<dbReference type="PATRIC" id="fig|1184387.3.peg.688"/>
<evidence type="ECO:0000313" key="1">
    <source>
        <dbReference type="EMBL" id="KUK81683.1"/>
    </source>
</evidence>
<accession>A0A101HRH9</accession>
<name>A0A101HRH9_9BACT</name>
<comment type="caution">
    <text evidence="1">The sequence shown here is derived from an EMBL/GenBank/DDBJ whole genome shotgun (WGS) entry which is preliminary data.</text>
</comment>
<reference evidence="2" key="1">
    <citation type="journal article" date="2015" name="MBio">
        <title>Genome-Resolved Metagenomic Analysis Reveals Roles for Candidate Phyla and Other Microbial Community Members in Biogeochemical Transformations in Oil Reservoirs.</title>
        <authorList>
            <person name="Hu P."/>
            <person name="Tom L."/>
            <person name="Singh A."/>
            <person name="Thomas B.C."/>
            <person name="Baker B.J."/>
            <person name="Piceno Y.M."/>
            <person name="Andersen G.L."/>
            <person name="Banfield J.F."/>
        </authorList>
    </citation>
    <scope>NUCLEOTIDE SEQUENCE [LARGE SCALE GENOMIC DNA]</scope>
</reference>
<dbReference type="Gene3D" id="3.20.20.80">
    <property type="entry name" value="Glycosidases"/>
    <property type="match status" value="1"/>
</dbReference>
<proteinExistence type="predicted"/>
<dbReference type="EMBL" id="LGGP01000041">
    <property type="protein sequence ID" value="KUK81683.1"/>
    <property type="molecule type" value="Genomic_DNA"/>
</dbReference>
<organism evidence="1 2">
    <name type="scientific">Mesotoga prima</name>
    <dbReference type="NCBI Taxonomy" id="1184387"/>
    <lineage>
        <taxon>Bacteria</taxon>
        <taxon>Thermotogati</taxon>
        <taxon>Thermotogota</taxon>
        <taxon>Thermotogae</taxon>
        <taxon>Kosmotogales</taxon>
        <taxon>Kosmotogaceae</taxon>
        <taxon>Mesotoga</taxon>
    </lineage>
</organism>